<evidence type="ECO:0000313" key="3">
    <source>
        <dbReference type="EMBL" id="KFI48412.1"/>
    </source>
</evidence>
<evidence type="ECO:0008006" key="5">
    <source>
        <dbReference type="Google" id="ProtNLM"/>
    </source>
</evidence>
<keyword evidence="4" id="KW-1185">Reference proteome</keyword>
<organism evidence="3 4">
    <name type="scientific">Bifidobacterium boum</name>
    <dbReference type="NCBI Taxonomy" id="78343"/>
    <lineage>
        <taxon>Bacteria</taxon>
        <taxon>Bacillati</taxon>
        <taxon>Actinomycetota</taxon>
        <taxon>Actinomycetes</taxon>
        <taxon>Bifidobacteriales</taxon>
        <taxon>Bifidobacteriaceae</taxon>
        <taxon>Bifidobacterium</taxon>
    </lineage>
</organism>
<dbReference type="RefSeq" id="WP_026502646.1">
    <property type="nucleotide sequence ID" value="NZ_JGYQ01000007.1"/>
</dbReference>
<dbReference type="EMBL" id="JGYQ01000007">
    <property type="protein sequence ID" value="KFI48412.1"/>
    <property type="molecule type" value="Genomic_DNA"/>
</dbReference>
<evidence type="ECO:0000259" key="2">
    <source>
        <dbReference type="Pfam" id="PF07510"/>
    </source>
</evidence>
<dbReference type="AlphaFoldDB" id="A0A086ZPG2"/>
<dbReference type="OrthoDB" id="9798761at2"/>
<dbReference type="InterPro" id="IPR004919">
    <property type="entry name" value="GmrSD_N"/>
</dbReference>
<dbReference type="PANTHER" id="PTHR35149:SF2">
    <property type="entry name" value="DUF262 DOMAIN-CONTAINING PROTEIN"/>
    <property type="match status" value="1"/>
</dbReference>
<dbReference type="Pfam" id="PF07510">
    <property type="entry name" value="GmrSD_C"/>
    <property type="match status" value="1"/>
</dbReference>
<gene>
    <name evidence="3" type="ORF">BBOU_0542</name>
</gene>
<evidence type="ECO:0000259" key="1">
    <source>
        <dbReference type="Pfam" id="PF03235"/>
    </source>
</evidence>
<dbReference type="Pfam" id="PF03235">
    <property type="entry name" value="GmrSD_N"/>
    <property type="match status" value="1"/>
</dbReference>
<dbReference type="Proteomes" id="UP000029093">
    <property type="component" value="Unassembled WGS sequence"/>
</dbReference>
<reference evidence="3 4" key="1">
    <citation type="submission" date="2014-03" db="EMBL/GenBank/DDBJ databases">
        <title>Genomics of Bifidobacteria.</title>
        <authorList>
            <person name="Ventura M."/>
            <person name="Milani C."/>
            <person name="Lugli G.A."/>
        </authorList>
    </citation>
    <scope>NUCLEOTIDE SEQUENCE [LARGE SCALE GENOMIC DNA]</scope>
    <source>
        <strain evidence="3 4">LMG 10736</strain>
    </source>
</reference>
<feature type="domain" description="GmrSD restriction endonucleases C-terminal" evidence="2">
    <location>
        <begin position="477"/>
        <end position="601"/>
    </location>
</feature>
<sequence>MQKIDKTDTLKTILSGRKYTVDYFQREYRWGQKQIEQMLADFQSTFEEFYDPDDHDTPEEVMNYGFYYMGCIICTGGSVKKIIDGQQRLTSLTLLIIYLNNLQKETVKDEDLLVPLDDMIYSKAFSKKSFNIDVADRGTCMQALLQKDETYVPVNESSQNMLDRYQDIEDIFPDELKGEALPYFINWLIEKVLLLEIDTPSDDEAHTIFLTMNDRGLSLNSAEMMKAYIIQQVAEADRIEVNRKWQDNINRIKNASSYDTSGMVNTQDVEFISIWLRAKYANSMRDTKRGAKDEDYELLGDKFHTWVRNNARTAMGLVKPKDYKEFVLTEMTRVTDIYLRMKDYGSELTPGYEEVFYNANRDLSYQTMLAIAAIKNDDTDDIKQKKIQMTAKFVDDFATIRILNFKKVNWNTNKYLLFHVMRDIRNEDCKTIGMVYVRTLRRMDVTVEGITRFSLNRFSGRYMLHILARFTSYVNVLMGNPSHFEEYVDRKRQGNTYDIEHILPDKYEDYEDSFTDYEDFESTRNQIGNLILLTRDKNRSYQAMKYSEKVQKYAGDNILAQALNDTAYTNNPKFLTVANEYGFHAIPDFSKQSIADRAETYLRMASDIWNPDAIKEIAGGWADDDEKDFFKNEKGREFTVGYAERSWPDALKYGFLSANLGGSGKSIYNVQVGDTVYCHIAGHGFVGIGECTSAAMPMKSFKVMVDGTSTPVADAPWQSEESKEKLDPNKEVFIGVAWKKYVTDINDGYWEKGMTTVPLVAYMLNDKTTHQKVRDHFGYTDSTD</sequence>
<evidence type="ECO:0000313" key="4">
    <source>
        <dbReference type="Proteomes" id="UP000029093"/>
    </source>
</evidence>
<comment type="caution">
    <text evidence="3">The sequence shown here is derived from an EMBL/GenBank/DDBJ whole genome shotgun (WGS) entry which is preliminary data.</text>
</comment>
<dbReference type="PANTHER" id="PTHR35149">
    <property type="entry name" value="SLL5132 PROTEIN"/>
    <property type="match status" value="1"/>
</dbReference>
<dbReference type="InterPro" id="IPR011089">
    <property type="entry name" value="GmrSD_C"/>
</dbReference>
<name>A0A086ZPG2_9BIFI</name>
<proteinExistence type="predicted"/>
<feature type="domain" description="GmrSD restriction endonucleases N-terminal" evidence="1">
    <location>
        <begin position="11"/>
        <end position="229"/>
    </location>
</feature>
<dbReference type="GeneID" id="303203725"/>
<protein>
    <recommendedName>
        <fullName evidence="5">DUF262 domain-containing protein</fullName>
    </recommendedName>
</protein>
<accession>A0A086ZPG2</accession>